<name>A0A110B393_9SPHI</name>
<evidence type="ECO:0000256" key="5">
    <source>
        <dbReference type="ARBA" id="ARBA00022777"/>
    </source>
</evidence>
<dbReference type="AlphaFoldDB" id="A0A110B393"/>
<gene>
    <name evidence="6" type="primary">arcB_3</name>
    <name evidence="6" type="ORF">MgSA37_03256</name>
</gene>
<dbReference type="EC" id="2.7.13.3" evidence="2"/>
<evidence type="ECO:0000256" key="4">
    <source>
        <dbReference type="ARBA" id="ARBA00022679"/>
    </source>
</evidence>
<dbReference type="InterPro" id="IPR036097">
    <property type="entry name" value="HisK_dim/P_sf"/>
</dbReference>
<dbReference type="PRINTS" id="PR00344">
    <property type="entry name" value="BCTRLSENSOR"/>
</dbReference>
<sequence>MTEHSTLSLESEAGFRALFEYATVGILVISADGRIELANPCIEKLFGYKNAELIGQLVEVLIPEAFRHNHVHHRDGYFNTPKARPMGYGLSLYARKKDGFEFPVEISLGHYQLDDQQMAVAFVTDITESKRSQEELEARVKERTLELTQSLEREKELNDMKTRFVSMASHEFRTPLSAILSSLSLIDSYSTEDQQEKRKKHIERIKSSVKNLTAILNDFLLLDKAEQGKLEINKEWFDLAEFTGDIIEELNGIRKTGQQIEFHQTGEMEILQDKKILRNIFLNLLSNAVKYSPEGKTIHFSIEIKQKTVFVEIKDEGIGIPEQEQQNLFGKFYRASNVNNIQGTGLGLNIVKRYVELLDGTITFTSKQGLGTTFIVEFPQK</sequence>
<reference evidence="6 7" key="1">
    <citation type="submission" date="2015-12" db="EMBL/GenBank/DDBJ databases">
        <title>Genome sequence of Mucilaginibacter gotjawali.</title>
        <authorList>
            <person name="Lee J.S."/>
            <person name="Lee K.C."/>
            <person name="Kim K.K."/>
            <person name="Lee B.W."/>
        </authorList>
    </citation>
    <scope>NUCLEOTIDE SEQUENCE [LARGE SCALE GENOMIC DNA]</scope>
    <source>
        <strain evidence="6 7">SA3-7</strain>
    </source>
</reference>
<proteinExistence type="predicted"/>
<evidence type="ECO:0000256" key="3">
    <source>
        <dbReference type="ARBA" id="ARBA00022553"/>
    </source>
</evidence>
<dbReference type="SMART" id="SM00388">
    <property type="entry name" value="HisKA"/>
    <property type="match status" value="1"/>
</dbReference>
<evidence type="ECO:0000256" key="2">
    <source>
        <dbReference type="ARBA" id="ARBA00012438"/>
    </source>
</evidence>
<accession>A0A110B393</accession>
<dbReference type="GO" id="GO:0005886">
    <property type="term" value="C:plasma membrane"/>
    <property type="evidence" value="ECO:0007669"/>
    <property type="project" value="TreeGrafter"/>
</dbReference>
<keyword evidence="7" id="KW-1185">Reference proteome</keyword>
<dbReference type="InterPro" id="IPR005467">
    <property type="entry name" value="His_kinase_dom"/>
</dbReference>
<dbReference type="InterPro" id="IPR035965">
    <property type="entry name" value="PAS-like_dom_sf"/>
</dbReference>
<dbReference type="Gene3D" id="3.30.450.20">
    <property type="entry name" value="PAS domain"/>
    <property type="match status" value="1"/>
</dbReference>
<dbReference type="CDD" id="cd00075">
    <property type="entry name" value="HATPase"/>
    <property type="match status" value="1"/>
</dbReference>
<dbReference type="SMART" id="SM00091">
    <property type="entry name" value="PAS"/>
    <property type="match status" value="1"/>
</dbReference>
<dbReference type="Gene3D" id="3.30.565.10">
    <property type="entry name" value="Histidine kinase-like ATPase, C-terminal domain"/>
    <property type="match status" value="1"/>
</dbReference>
<dbReference type="NCBIfam" id="TIGR00229">
    <property type="entry name" value="sensory_box"/>
    <property type="match status" value="1"/>
</dbReference>
<organism evidence="6 7">
    <name type="scientific">Mucilaginibacter gotjawali</name>
    <dbReference type="NCBI Taxonomy" id="1550579"/>
    <lineage>
        <taxon>Bacteria</taxon>
        <taxon>Pseudomonadati</taxon>
        <taxon>Bacteroidota</taxon>
        <taxon>Sphingobacteriia</taxon>
        <taxon>Sphingobacteriales</taxon>
        <taxon>Sphingobacteriaceae</taxon>
        <taxon>Mucilaginibacter</taxon>
    </lineage>
</organism>
<keyword evidence="4 6" id="KW-0808">Transferase</keyword>
<dbReference type="PANTHER" id="PTHR43047">
    <property type="entry name" value="TWO-COMPONENT HISTIDINE PROTEIN KINASE"/>
    <property type="match status" value="1"/>
</dbReference>
<dbReference type="KEGG" id="mgot:MgSA37_03256"/>
<dbReference type="InterPro" id="IPR004358">
    <property type="entry name" value="Sig_transdc_His_kin-like_C"/>
</dbReference>
<dbReference type="GO" id="GO:0000155">
    <property type="term" value="F:phosphorelay sensor kinase activity"/>
    <property type="evidence" value="ECO:0007669"/>
    <property type="project" value="InterPro"/>
</dbReference>
<dbReference type="Gene3D" id="1.10.287.130">
    <property type="match status" value="1"/>
</dbReference>
<dbReference type="SUPFAM" id="SSF55785">
    <property type="entry name" value="PYP-like sensor domain (PAS domain)"/>
    <property type="match status" value="1"/>
</dbReference>
<dbReference type="SUPFAM" id="SSF47384">
    <property type="entry name" value="Homodimeric domain of signal transducing histidine kinase"/>
    <property type="match status" value="1"/>
</dbReference>
<comment type="catalytic activity">
    <reaction evidence="1">
        <text>ATP + protein L-histidine = ADP + protein N-phospho-L-histidine.</text>
        <dbReference type="EC" id="2.7.13.3"/>
    </reaction>
</comment>
<dbReference type="RefSeq" id="WP_096353246.1">
    <property type="nucleotide sequence ID" value="NZ_AP017313.1"/>
</dbReference>
<dbReference type="OrthoDB" id="9808408at2"/>
<dbReference type="PANTHER" id="PTHR43047:SF72">
    <property type="entry name" value="OSMOSENSING HISTIDINE PROTEIN KINASE SLN1"/>
    <property type="match status" value="1"/>
</dbReference>
<dbReference type="PROSITE" id="PS50112">
    <property type="entry name" value="PAS"/>
    <property type="match status" value="1"/>
</dbReference>
<dbReference type="Pfam" id="PF02518">
    <property type="entry name" value="HATPase_c"/>
    <property type="match status" value="1"/>
</dbReference>
<dbReference type="CDD" id="cd00130">
    <property type="entry name" value="PAS"/>
    <property type="match status" value="1"/>
</dbReference>
<dbReference type="CDD" id="cd00082">
    <property type="entry name" value="HisKA"/>
    <property type="match status" value="1"/>
</dbReference>
<keyword evidence="3" id="KW-0597">Phosphoprotein</keyword>
<dbReference type="SUPFAM" id="SSF55874">
    <property type="entry name" value="ATPase domain of HSP90 chaperone/DNA topoisomerase II/histidine kinase"/>
    <property type="match status" value="1"/>
</dbReference>
<evidence type="ECO:0000313" key="7">
    <source>
        <dbReference type="Proteomes" id="UP000218263"/>
    </source>
</evidence>
<protein>
    <recommendedName>
        <fullName evidence="2">histidine kinase</fullName>
        <ecNumber evidence="2">2.7.13.3</ecNumber>
    </recommendedName>
</protein>
<dbReference type="InterPro" id="IPR003661">
    <property type="entry name" value="HisK_dim/P_dom"/>
</dbReference>
<dbReference type="Proteomes" id="UP000218263">
    <property type="component" value="Chromosome"/>
</dbReference>
<dbReference type="Pfam" id="PF13426">
    <property type="entry name" value="PAS_9"/>
    <property type="match status" value="1"/>
</dbReference>
<dbReference type="PROSITE" id="PS50109">
    <property type="entry name" value="HIS_KIN"/>
    <property type="match status" value="1"/>
</dbReference>
<dbReference type="SMART" id="SM00387">
    <property type="entry name" value="HATPase_c"/>
    <property type="match status" value="1"/>
</dbReference>
<dbReference type="InterPro" id="IPR036890">
    <property type="entry name" value="HATPase_C_sf"/>
</dbReference>
<evidence type="ECO:0000313" key="6">
    <source>
        <dbReference type="EMBL" id="BAU55075.1"/>
    </source>
</evidence>
<dbReference type="GO" id="GO:0009927">
    <property type="term" value="F:histidine phosphotransfer kinase activity"/>
    <property type="evidence" value="ECO:0007669"/>
    <property type="project" value="TreeGrafter"/>
</dbReference>
<dbReference type="Pfam" id="PF00512">
    <property type="entry name" value="HisKA"/>
    <property type="match status" value="1"/>
</dbReference>
<keyword evidence="5" id="KW-0418">Kinase</keyword>
<dbReference type="InterPro" id="IPR000014">
    <property type="entry name" value="PAS"/>
</dbReference>
<dbReference type="InterPro" id="IPR003594">
    <property type="entry name" value="HATPase_dom"/>
</dbReference>
<evidence type="ECO:0000256" key="1">
    <source>
        <dbReference type="ARBA" id="ARBA00000085"/>
    </source>
</evidence>
<dbReference type="EMBL" id="AP017313">
    <property type="protein sequence ID" value="BAU55075.1"/>
    <property type="molecule type" value="Genomic_DNA"/>
</dbReference>
<dbReference type="FunFam" id="3.30.565.10:FF:000006">
    <property type="entry name" value="Sensor histidine kinase WalK"/>
    <property type="match status" value="1"/>
</dbReference>